<evidence type="ECO:0000256" key="10">
    <source>
        <dbReference type="ARBA" id="ARBA00023163"/>
    </source>
</evidence>
<dbReference type="InterPro" id="IPR027417">
    <property type="entry name" value="P-loop_NTPase"/>
</dbReference>
<evidence type="ECO:0000256" key="11">
    <source>
        <dbReference type="ARBA" id="ARBA00023242"/>
    </source>
</evidence>
<organism evidence="17 18">
    <name type="scientific">Oncorhynchus mykiss</name>
    <name type="common">Rainbow trout</name>
    <name type="synonym">Salmo gairdneri</name>
    <dbReference type="NCBI Taxonomy" id="8022"/>
    <lineage>
        <taxon>Eukaryota</taxon>
        <taxon>Metazoa</taxon>
        <taxon>Chordata</taxon>
        <taxon>Craniata</taxon>
        <taxon>Vertebrata</taxon>
        <taxon>Euteleostomi</taxon>
        <taxon>Actinopterygii</taxon>
        <taxon>Neopterygii</taxon>
        <taxon>Teleostei</taxon>
        <taxon>Protacanthopterygii</taxon>
        <taxon>Salmoniformes</taxon>
        <taxon>Salmonidae</taxon>
        <taxon>Salmoninae</taxon>
        <taxon>Oncorhynchus</taxon>
    </lineage>
</organism>
<feature type="compositionally biased region" description="Basic residues" evidence="13">
    <location>
        <begin position="496"/>
        <end position="507"/>
    </location>
</feature>
<keyword evidence="18" id="KW-1185">Reference proteome</keyword>
<evidence type="ECO:0000259" key="16">
    <source>
        <dbReference type="PROSITE" id="PS51194"/>
    </source>
</evidence>
<dbReference type="Gene3D" id="3.40.50.10810">
    <property type="entry name" value="Tandem AAA-ATPase domain"/>
    <property type="match status" value="1"/>
</dbReference>
<evidence type="ECO:0000256" key="4">
    <source>
        <dbReference type="ARBA" id="ARBA00022741"/>
    </source>
</evidence>
<keyword evidence="11" id="KW-0539">Nucleus</keyword>
<dbReference type="GO" id="GO:0005634">
    <property type="term" value="C:nucleus"/>
    <property type="evidence" value="ECO:0007669"/>
    <property type="project" value="UniProtKB-SubCell"/>
</dbReference>
<feature type="compositionally biased region" description="Basic and acidic residues" evidence="13">
    <location>
        <begin position="1579"/>
        <end position="1591"/>
    </location>
</feature>
<evidence type="ECO:0000256" key="9">
    <source>
        <dbReference type="ARBA" id="ARBA00023125"/>
    </source>
</evidence>
<reference evidence="17" key="2">
    <citation type="submission" date="2025-08" db="UniProtKB">
        <authorList>
            <consortium name="Ensembl"/>
        </authorList>
    </citation>
    <scope>IDENTIFICATION</scope>
</reference>
<dbReference type="Pfam" id="PF00176">
    <property type="entry name" value="SNF2-rel_dom"/>
    <property type="match status" value="1"/>
</dbReference>
<dbReference type="CDD" id="cd18663">
    <property type="entry name" value="CD2_tandem_CHD5-9_like"/>
    <property type="match status" value="1"/>
</dbReference>
<feature type="compositionally biased region" description="Acidic residues" evidence="13">
    <location>
        <begin position="1321"/>
        <end position="1331"/>
    </location>
</feature>
<keyword evidence="4" id="KW-0547">Nucleotide-binding</keyword>
<dbReference type="SMART" id="SM00487">
    <property type="entry name" value="DEXDc"/>
    <property type="match status" value="1"/>
</dbReference>
<accession>A0A8K9XES4</accession>
<dbReference type="InterPro" id="IPR014001">
    <property type="entry name" value="Helicase_ATP-bd"/>
</dbReference>
<dbReference type="GO" id="GO:0016787">
    <property type="term" value="F:hydrolase activity"/>
    <property type="evidence" value="ECO:0007669"/>
    <property type="project" value="UniProtKB-KW"/>
</dbReference>
<comment type="subcellular location">
    <subcellularLocation>
        <location evidence="1">Nucleus</location>
    </subcellularLocation>
</comment>
<evidence type="ECO:0000256" key="6">
    <source>
        <dbReference type="ARBA" id="ARBA00022840"/>
    </source>
</evidence>
<evidence type="ECO:0000256" key="7">
    <source>
        <dbReference type="ARBA" id="ARBA00022853"/>
    </source>
</evidence>
<feature type="domain" description="Chromo" evidence="14">
    <location>
        <begin position="551"/>
        <end position="618"/>
    </location>
</feature>
<evidence type="ECO:0000256" key="1">
    <source>
        <dbReference type="ARBA" id="ARBA00004123"/>
    </source>
</evidence>
<keyword evidence="10" id="KW-0804">Transcription</keyword>
<dbReference type="InterPro" id="IPR056342">
    <property type="entry name" value="HTH_CHD6-9"/>
</dbReference>
<dbReference type="FunFam" id="3.40.50.10810:FF:000003">
    <property type="entry name" value="chromodomain-helicase-DNA-binding protein 8 isoform X4"/>
    <property type="match status" value="1"/>
</dbReference>
<evidence type="ECO:0000256" key="8">
    <source>
        <dbReference type="ARBA" id="ARBA00023015"/>
    </source>
</evidence>
<dbReference type="InterPro" id="IPR001650">
    <property type="entry name" value="Helicase_C-like"/>
</dbReference>
<dbReference type="InterPro" id="IPR000953">
    <property type="entry name" value="Chromo/chromo_shadow_dom"/>
</dbReference>
<comment type="catalytic activity">
    <reaction evidence="12">
        <text>ATP + H2O = ADP + phosphate + H(+)</text>
        <dbReference type="Rhea" id="RHEA:13065"/>
        <dbReference type="ChEBI" id="CHEBI:15377"/>
        <dbReference type="ChEBI" id="CHEBI:15378"/>
        <dbReference type="ChEBI" id="CHEBI:30616"/>
        <dbReference type="ChEBI" id="CHEBI:43474"/>
        <dbReference type="ChEBI" id="CHEBI:456216"/>
    </reaction>
</comment>
<evidence type="ECO:0000313" key="18">
    <source>
        <dbReference type="Proteomes" id="UP000694395"/>
    </source>
</evidence>
<dbReference type="FunFam" id="3.40.50.300:FF:000015">
    <property type="entry name" value="chromodomain-helicase-DNA-binding protein 9 isoform X1"/>
    <property type="match status" value="1"/>
</dbReference>
<dbReference type="InterPro" id="IPR038718">
    <property type="entry name" value="SNF2-like_sf"/>
</dbReference>
<sequence>MADPIMDLFDDTPLFNLDALPDDAFTDPVEEALKLALGHVDPPSEPTPDLSTPALSIPVATPTISDPVPVQQPAPVPVALPQTVSIATTIAQQLTPQQLAAITQQAGGQGGAKIVILKGPGGQAQLLQTVAGTGSQAGKVTFARVLSGTQLRPGMQILSGGTVLNQASPGQGQVKVGTGVQRLVQSPNGPLKQVQLISIPQGQSQSQTQTVQVQIPQAQLAQAQGEAKRITLVLQQPQGGAAQGGQRLVLGNLPGKLVLQGGQLAALTQARAGQTGTQPKVLTIQLQVQQQPNQQGGPKFQLVSGGQGSSPQVVQISQGQGGQRLAVPLKLLLQPQTNATSTAGRAVSVVKVINTSAAGSAPSTTTTMSSPGIRLAKAQEPVRRLETLCKQEKANRIVAEAIARAKARGERNIPRVLNQDELPAGQKAADQGAAATTTGTPGAKKKGGGSKKKSPAAAAGKVGGKKRKRNASSDHSDGELSPASPSKALDEDMLAKRRSNRQVKRKKYTEDLDIKITDDEDEPEEDVDVTTTTAAVASITGGENPNEEDAAIVDKVLSMRLTKKEVSPGHYINAEEFFVKYKNYSYMHCEWATLEQLERDKRIHQKLKRFKAKHAQMRHLLQEEEEPFNPDYVEVDRILDESNSVDNGEPVVYYLVKWCSLPYEDATWELREDVDEGKVEEFRKIQDRQPQLKRTVPAAWKKLEEFREYKSGNVLREYQLEGVNWLLFNWYNRQNCILADEMGLGKTIQSISLLSEVFGAGVQGPFLVIAPLSTITNWEREFATWTDMNAIVYHGSLASRQMIQQYEMYCKDDKDHLIPGAYKFDALITTFEMILSDCPELREISWRCVIIDEAHRLKNRNCKLLDSLKMLDLEHKVLLTGTPLQNTVEELFSLLHFLEPAQFSSESEFLRDFGDLKTEEQVQKLQAILKPMMLRRLKEDVEKNLAPKQETIIEVELTDVQKKYYRAILERNFSFLSMGATSNSNVPNLLNTMMELRKCCNHPYLITGAEEKIVAELRDVYNPVAPDFHLQALVRSAGKLVLLDKLLPRLKAGGHKVLIFSQMVRCLDILEDYLINKRYLYERIDGRVRGNLRQAAIDRFSKPDSDRFVFLLCTRAGGLGINLTAADTCVIFDSDWNPQNDLQAQARCHRIGQSKAVKVYRLITRNSYEREMLDKASLKLGLDRAVLQSMSGNKESNQIQQFSKKEIEDLLRKGAYAAIMDEEDEGSKFCEEDIDQILQRRATTITIESEGKGSTFSKASFVATENRTDIALDDPEFWQKWAKRADIDFDSMNRKNTLVIDTPRVRKQTRQFATLRGEGGEISDPDSDDEYPPANSRQSRSSRRSERHTGNGYGRTDCFRVEKHLLVYGWGRWRDILSHARCKRRLGERDVETICRVILVFCLLHYRGDENIKSFIWELITPPENGREPHTLLNHSGLSIPVPRGRKGKRVKAQSSFDVQKVEWIRKYNPDSLLLDDSYRKHLKHQCNKVLLRVRMLYYLRQEVIGEHADSVLRGADARSQPIKNPLTPQCVAPGYEMYTTMRADDCLCFLERAGRPDDQAIDAEQHSADAELGDGGDDDKYSEDPEFKPALRHTKDLYEEADSLNMDDDICVEDKALPVKPKGPPSGQSGACEWPTSSSLTARLRRLITAYQRSYRREQLKVEAAEKGDRRRRRCEQASKLKEIARQERQQRWTRREECDFYRVVSTFGVERIKKEADTPEGEEAELEWARFRTFARLEKKTDESLSRYFRCFMAMCRRVCNLRPASGEELGQSLAPITEERASRTLYRISLLRRLREHVLPHPSLEELLLLAPPSSELPAWWSTPAHDRELMLGSALHGVSRTELSVFLDPQFSFSQARHDYLENQQNQPAPATPLLQPQAEEGSVVKEEEGLDKESRILGAAEALGHSDTQITHLSLIGWFLPQDRVLINRLDSLCILVLSGQWPTGRRYASDAQLNPGSDDLGAGDELSFARLMRKGNSTPGGERADGQESEFTVKLLKLSEPDGAVPVVDAMTGTVLSGERAPRRRDLPNWLKENPDYEVEGDMLEVDLPGRSMSMSQLRLWPEVLHFLRNTVSFEIFTVCRRPPP</sequence>
<feature type="domain" description="Chromo" evidence="14">
    <location>
        <begin position="633"/>
        <end position="697"/>
    </location>
</feature>
<dbReference type="CDD" id="cd18668">
    <property type="entry name" value="CD1_tandem_CHD5-9_like"/>
    <property type="match status" value="1"/>
</dbReference>
<dbReference type="Gene3D" id="3.40.50.300">
    <property type="entry name" value="P-loop containing nucleotide triphosphate hydrolases"/>
    <property type="match status" value="1"/>
</dbReference>
<dbReference type="CDD" id="cd18793">
    <property type="entry name" value="SF2_C_SNF"/>
    <property type="match status" value="1"/>
</dbReference>
<dbReference type="InterPro" id="IPR000330">
    <property type="entry name" value="SNF2_N"/>
</dbReference>
<dbReference type="GO" id="GO:0003677">
    <property type="term" value="F:DNA binding"/>
    <property type="evidence" value="ECO:0007669"/>
    <property type="project" value="UniProtKB-KW"/>
</dbReference>
<keyword evidence="7" id="KW-0156">Chromatin regulator</keyword>
<dbReference type="PROSITE" id="PS50013">
    <property type="entry name" value="CHROMO_2"/>
    <property type="match status" value="2"/>
</dbReference>
<dbReference type="Pfam" id="PF00271">
    <property type="entry name" value="Helicase_C"/>
    <property type="match status" value="1"/>
</dbReference>
<keyword evidence="5" id="KW-0378">Hydrolase</keyword>
<comment type="similarity">
    <text evidence="2">Belongs to the SNF2/RAD54 helicase family.</text>
</comment>
<dbReference type="Ensembl" id="ENSOMYT00000117768.1">
    <property type="protein sequence ID" value="ENSOMYP00000132907.1"/>
    <property type="gene ID" value="ENSOMYG00000023744.2"/>
</dbReference>
<dbReference type="SMART" id="SM00298">
    <property type="entry name" value="CHROMO"/>
    <property type="match status" value="2"/>
</dbReference>
<dbReference type="SMART" id="SM00592">
    <property type="entry name" value="BRK"/>
    <property type="match status" value="1"/>
</dbReference>
<feature type="region of interest" description="Disordered" evidence="13">
    <location>
        <begin position="1570"/>
        <end position="1591"/>
    </location>
</feature>
<keyword evidence="6" id="KW-0067">ATP-binding</keyword>
<protein>
    <submittedName>
        <fullName evidence="17">Chromodomain helicase DNA binding protein 8</fullName>
    </submittedName>
</protein>
<name>A0A8K9XES4_ONCMY</name>
<keyword evidence="3" id="KW-0677">Repeat</keyword>
<dbReference type="GO" id="GO:0005524">
    <property type="term" value="F:ATP binding"/>
    <property type="evidence" value="ECO:0007669"/>
    <property type="project" value="UniProtKB-KW"/>
</dbReference>
<dbReference type="InterPro" id="IPR051493">
    <property type="entry name" value="CHD"/>
</dbReference>
<dbReference type="Gene3D" id="2.40.50.40">
    <property type="match status" value="2"/>
</dbReference>
<dbReference type="SUPFAM" id="SSF54160">
    <property type="entry name" value="Chromo domain-like"/>
    <property type="match status" value="2"/>
</dbReference>
<reference evidence="17" key="1">
    <citation type="submission" date="2020-07" db="EMBL/GenBank/DDBJ databases">
        <title>A long reads based de novo assembly of the rainbow trout Arlee double haploid line genome.</title>
        <authorList>
            <person name="Gao G."/>
            <person name="Palti Y."/>
        </authorList>
    </citation>
    <scope>NUCLEOTIDE SEQUENCE [LARGE SCALE GENOMIC DNA]</scope>
</reference>
<dbReference type="InterPro" id="IPR006576">
    <property type="entry name" value="BRK_domain"/>
</dbReference>
<dbReference type="SMART" id="SM00490">
    <property type="entry name" value="HELICc"/>
    <property type="match status" value="1"/>
</dbReference>
<dbReference type="GO" id="GO:0006325">
    <property type="term" value="P:chromatin organization"/>
    <property type="evidence" value="ECO:0007669"/>
    <property type="project" value="UniProtKB-KW"/>
</dbReference>
<keyword evidence="9" id="KW-0238">DNA-binding</keyword>
<dbReference type="SUPFAM" id="SSF160481">
    <property type="entry name" value="BRK domain-like"/>
    <property type="match status" value="1"/>
</dbReference>
<dbReference type="Pfam" id="PF00385">
    <property type="entry name" value="Chromo"/>
    <property type="match status" value="2"/>
</dbReference>
<dbReference type="GeneTree" id="ENSGT00940000153649"/>
<dbReference type="SUPFAM" id="SSF52540">
    <property type="entry name" value="P-loop containing nucleoside triphosphate hydrolases"/>
    <property type="match status" value="2"/>
</dbReference>
<feature type="region of interest" description="Disordered" evidence="13">
    <location>
        <begin position="1314"/>
        <end position="1350"/>
    </location>
</feature>
<evidence type="ECO:0000256" key="13">
    <source>
        <dbReference type="SAM" id="MobiDB-lite"/>
    </source>
</evidence>
<dbReference type="InterPro" id="IPR016197">
    <property type="entry name" value="Chromo-like_dom_sf"/>
</dbReference>
<feature type="region of interest" description="Disordered" evidence="13">
    <location>
        <begin position="413"/>
        <end position="507"/>
    </location>
</feature>
<evidence type="ECO:0000256" key="5">
    <source>
        <dbReference type="ARBA" id="ARBA00022801"/>
    </source>
</evidence>
<dbReference type="PROSITE" id="PS51192">
    <property type="entry name" value="HELICASE_ATP_BIND_1"/>
    <property type="match status" value="1"/>
</dbReference>
<reference evidence="17" key="3">
    <citation type="submission" date="2025-09" db="UniProtKB">
        <authorList>
            <consortium name="Ensembl"/>
        </authorList>
    </citation>
    <scope>IDENTIFICATION</scope>
</reference>
<dbReference type="Pfam" id="PF23078">
    <property type="entry name" value="HTH_CHD6-9"/>
    <property type="match status" value="1"/>
</dbReference>
<evidence type="ECO:0000259" key="14">
    <source>
        <dbReference type="PROSITE" id="PS50013"/>
    </source>
</evidence>
<dbReference type="Proteomes" id="UP000694395">
    <property type="component" value="Chromosome 8"/>
</dbReference>
<keyword evidence="8" id="KW-0805">Transcription regulation</keyword>
<evidence type="ECO:0000256" key="12">
    <source>
        <dbReference type="ARBA" id="ARBA00049360"/>
    </source>
</evidence>
<feature type="region of interest" description="Disordered" evidence="13">
    <location>
        <begin position="1869"/>
        <end position="1894"/>
    </location>
</feature>
<dbReference type="FunFam" id="2.40.50.40:FF:000001">
    <property type="entry name" value="chromodomain-helicase-DNA-binding protein 8 isoform X4"/>
    <property type="match status" value="1"/>
</dbReference>
<dbReference type="Pfam" id="PF07533">
    <property type="entry name" value="BRK"/>
    <property type="match status" value="1"/>
</dbReference>
<proteinExistence type="inferred from homology"/>
<feature type="domain" description="Helicase ATP-binding" evidence="15">
    <location>
        <begin position="727"/>
        <end position="901"/>
    </location>
</feature>
<dbReference type="InterPro" id="IPR037259">
    <property type="entry name" value="BRK_sf"/>
</dbReference>
<dbReference type="PANTHER" id="PTHR46850:SF1">
    <property type="entry name" value="CHROMODOMAIN-HELICASE-DNA-BINDING PROTEIN 9"/>
    <property type="match status" value="1"/>
</dbReference>
<evidence type="ECO:0000259" key="15">
    <source>
        <dbReference type="PROSITE" id="PS51192"/>
    </source>
</evidence>
<dbReference type="InterPro" id="IPR023780">
    <property type="entry name" value="Chromo_domain"/>
</dbReference>
<dbReference type="PROSITE" id="PS51194">
    <property type="entry name" value="HELICASE_CTER"/>
    <property type="match status" value="1"/>
</dbReference>
<dbReference type="Gene3D" id="3.40.5.120">
    <property type="match status" value="1"/>
</dbReference>
<dbReference type="InterPro" id="IPR049730">
    <property type="entry name" value="SNF2/RAD54-like_C"/>
</dbReference>
<evidence type="ECO:0000256" key="2">
    <source>
        <dbReference type="ARBA" id="ARBA00007025"/>
    </source>
</evidence>
<feature type="domain" description="Helicase C-terminal" evidence="16">
    <location>
        <begin position="1042"/>
        <end position="1193"/>
    </location>
</feature>
<dbReference type="PANTHER" id="PTHR46850">
    <property type="entry name" value="CHROMODOMAIN-HELICASE-DNA-BINDING PROTEIN 9"/>
    <property type="match status" value="1"/>
</dbReference>
<evidence type="ECO:0000313" key="17">
    <source>
        <dbReference type="Ensembl" id="ENSOMYP00000132907.1"/>
    </source>
</evidence>
<feature type="compositionally biased region" description="Basic residues" evidence="13">
    <location>
        <begin position="443"/>
        <end position="454"/>
    </location>
</feature>
<feature type="compositionally biased region" description="Low complexity" evidence="13">
    <location>
        <begin position="1869"/>
        <end position="1883"/>
    </location>
</feature>
<feature type="compositionally biased region" description="Low complexity" evidence="13">
    <location>
        <begin position="424"/>
        <end position="442"/>
    </location>
</feature>
<evidence type="ECO:0000256" key="3">
    <source>
        <dbReference type="ARBA" id="ARBA00022737"/>
    </source>
</evidence>